<dbReference type="PANTHER" id="PTHR22642:SF21">
    <property type="entry name" value="PERIPLASMIC PROTEIN"/>
    <property type="match status" value="1"/>
</dbReference>
<dbReference type="InterPro" id="IPR032466">
    <property type="entry name" value="Metal_Hydrolase"/>
</dbReference>
<accession>A0A1M5YIE2</accession>
<dbReference type="InterPro" id="IPR033932">
    <property type="entry name" value="YtcJ-like"/>
</dbReference>
<evidence type="ECO:0000313" key="3">
    <source>
        <dbReference type="EMBL" id="SHI11841.1"/>
    </source>
</evidence>
<dbReference type="AlphaFoldDB" id="A0A1M5YIE2"/>
<protein>
    <recommendedName>
        <fullName evidence="2">Amidohydrolase 3 domain-containing protein</fullName>
    </recommendedName>
</protein>
<dbReference type="InterPro" id="IPR011059">
    <property type="entry name" value="Metal-dep_hydrolase_composite"/>
</dbReference>
<sequence length="578" mass="62846">MLSLESRSNQETPTKRLAFGKALAVFASLGLALAANSASAQTADTVLFNGKILTVDKDFSVRQALAIGHGQVLASGTSVAMKKLAGDKAKLIDLGGRIVIPGLTDGHIHGIRAALTFGTEVNWIGVPTLKQALEKIRQAGKSQKPGSWIVVAGGWTEEQFSEKRRPTAREVTEAAPDNPVYIQHLYDWLLLTPKAMEALNIHQDSDVTPGGKLERDGDNHPTGVVIGNGNTLGKIFDRLPKPTLDQQVDGSRKFFREMNSLGITGIVDGGGVSMYPANYQAVFKLWHDKQLTLRIAYHLCAPKPGSELADLQNLTQLLPQGFGDSMLHFNGPGEILVWADWTDGDITPDGKARLAELLRWAASKGYTIQLHWNPDRTVHDLLDVIEDINKDYPVHDLRWTVLHLYNASEDNLKRMKSLGLIWGVQDGLYFGGERLQHDVGVEPARRLPPIATALRLGLTVSGGTDAHRVSSYNPFVALQWYLDGTTISGVKTRGEAEAPSRRQALEMYTRNSAFMANDDDKRGTLEPGKFADLAVLSADYLTAPVGEIGKIRSLLTMVGGNVVYAAPPFADLASGTGH</sequence>
<dbReference type="InterPro" id="IPR013108">
    <property type="entry name" value="Amidohydro_3"/>
</dbReference>
<dbReference type="CDD" id="cd01300">
    <property type="entry name" value="YtcJ_like"/>
    <property type="match status" value="1"/>
</dbReference>
<organism evidence="3 4">
    <name type="scientific">Bradyrhizobium erythrophlei</name>
    <dbReference type="NCBI Taxonomy" id="1437360"/>
    <lineage>
        <taxon>Bacteria</taxon>
        <taxon>Pseudomonadati</taxon>
        <taxon>Pseudomonadota</taxon>
        <taxon>Alphaproteobacteria</taxon>
        <taxon>Hyphomicrobiales</taxon>
        <taxon>Nitrobacteraceae</taxon>
        <taxon>Bradyrhizobium</taxon>
    </lineage>
</organism>
<dbReference type="GO" id="GO:0016810">
    <property type="term" value="F:hydrolase activity, acting on carbon-nitrogen (but not peptide) bonds"/>
    <property type="evidence" value="ECO:0007669"/>
    <property type="project" value="InterPro"/>
</dbReference>
<reference evidence="3 4" key="1">
    <citation type="submission" date="2016-11" db="EMBL/GenBank/DDBJ databases">
        <authorList>
            <person name="Jaros S."/>
            <person name="Januszkiewicz K."/>
            <person name="Wedrychowicz H."/>
        </authorList>
    </citation>
    <scope>NUCLEOTIDE SEQUENCE [LARGE SCALE GENOMIC DNA]</scope>
    <source>
        <strain evidence="3 4">GAS138</strain>
    </source>
</reference>
<dbReference type="SUPFAM" id="SSF51338">
    <property type="entry name" value="Composite domain of metallo-dependent hydrolases"/>
    <property type="match status" value="1"/>
</dbReference>
<gene>
    <name evidence="3" type="ORF">SAMN05443248_8366</name>
</gene>
<dbReference type="PANTHER" id="PTHR22642">
    <property type="entry name" value="IMIDAZOLONEPROPIONASE"/>
    <property type="match status" value="1"/>
</dbReference>
<keyword evidence="1" id="KW-0732">Signal</keyword>
<evidence type="ECO:0000259" key="2">
    <source>
        <dbReference type="Pfam" id="PF07969"/>
    </source>
</evidence>
<dbReference type="Gene3D" id="3.20.20.140">
    <property type="entry name" value="Metal-dependent hydrolases"/>
    <property type="match status" value="1"/>
</dbReference>
<dbReference type="Gene3D" id="2.30.40.10">
    <property type="entry name" value="Urease, subunit C, domain 1"/>
    <property type="match status" value="1"/>
</dbReference>
<dbReference type="SUPFAM" id="SSF51556">
    <property type="entry name" value="Metallo-dependent hydrolases"/>
    <property type="match status" value="1"/>
</dbReference>
<dbReference type="Pfam" id="PF07969">
    <property type="entry name" value="Amidohydro_3"/>
    <property type="match status" value="1"/>
</dbReference>
<evidence type="ECO:0000256" key="1">
    <source>
        <dbReference type="SAM" id="SignalP"/>
    </source>
</evidence>
<dbReference type="EMBL" id="LT670817">
    <property type="protein sequence ID" value="SHI11841.1"/>
    <property type="molecule type" value="Genomic_DNA"/>
</dbReference>
<proteinExistence type="predicted"/>
<dbReference type="OrthoDB" id="9811399at2"/>
<dbReference type="Gene3D" id="3.10.310.70">
    <property type="match status" value="1"/>
</dbReference>
<name>A0A1M5YIE2_9BRAD</name>
<dbReference type="Proteomes" id="UP000189796">
    <property type="component" value="Chromosome I"/>
</dbReference>
<evidence type="ECO:0000313" key="4">
    <source>
        <dbReference type="Proteomes" id="UP000189796"/>
    </source>
</evidence>
<dbReference type="RefSeq" id="WP_079606396.1">
    <property type="nucleotide sequence ID" value="NZ_LT670817.1"/>
</dbReference>
<feature type="chain" id="PRO_5012612729" description="Amidohydrolase 3 domain-containing protein" evidence="1">
    <location>
        <begin position="41"/>
        <end position="578"/>
    </location>
</feature>
<feature type="domain" description="Amidohydrolase 3" evidence="2">
    <location>
        <begin position="91"/>
        <end position="564"/>
    </location>
</feature>
<feature type="signal peptide" evidence="1">
    <location>
        <begin position="1"/>
        <end position="40"/>
    </location>
</feature>